<accession>I3EEI8</accession>
<keyword evidence="2" id="KW-1185">Reference proteome</keyword>
<proteinExistence type="predicted"/>
<dbReference type="OMA" id="SVWYLEN"/>
<evidence type="ECO:0008006" key="3">
    <source>
        <dbReference type="Google" id="ProtNLM"/>
    </source>
</evidence>
<evidence type="ECO:0000313" key="2">
    <source>
        <dbReference type="Proteomes" id="UP000002872"/>
    </source>
</evidence>
<dbReference type="AlphaFoldDB" id="I3EEI8"/>
<gene>
    <name evidence="1" type="ORF">NEQG_02182</name>
</gene>
<reference evidence="1" key="1">
    <citation type="submission" date="2011-01" db="EMBL/GenBank/DDBJ databases">
        <title>The Genome Sequence of Nematocida parisii strain ERTm3.</title>
        <authorList>
            <consortium name="The Broad Institute Genome Sequencing Platform"/>
            <consortium name="The Broad Institute Genome Sequencing Center for Infectious Disease"/>
            <person name="Cuomo C."/>
            <person name="Troemel E."/>
            <person name="Young S.K."/>
            <person name="Zeng Q."/>
            <person name="Gargeya S."/>
            <person name="Fitzgerald M."/>
            <person name="Haas B."/>
            <person name="Abouelleil A."/>
            <person name="Alvarado L."/>
            <person name="Arachchi H.M."/>
            <person name="Berlin A."/>
            <person name="Chapman S.B."/>
            <person name="Gearin G."/>
            <person name="Goldberg J."/>
            <person name="Griggs A."/>
            <person name="Gujja S."/>
            <person name="Hansen M."/>
            <person name="Heiman D."/>
            <person name="Howarth C."/>
            <person name="Larimer J."/>
            <person name="Lui A."/>
            <person name="MacDonald P.J.P."/>
            <person name="McCowen C."/>
            <person name="Montmayeur A."/>
            <person name="Murphy C."/>
            <person name="Neiman D."/>
            <person name="Pearson M."/>
            <person name="Priest M."/>
            <person name="Roberts A."/>
            <person name="Saif S."/>
            <person name="Shea T."/>
            <person name="Sisk P."/>
            <person name="Stolte C."/>
            <person name="Sykes S."/>
            <person name="Wortman J."/>
            <person name="Nusbaum C."/>
            <person name="Birren B."/>
        </authorList>
    </citation>
    <scope>NUCLEOTIDE SEQUENCE</scope>
    <source>
        <strain evidence="1">ERTm3</strain>
    </source>
</reference>
<protein>
    <recommendedName>
        <fullName evidence="3">UDENN domain-containing protein</fullName>
    </recommendedName>
</protein>
<sequence>MGHSVWYLENRDMCKVIPTYIVKKEKPAVVVESIIEVDFDLTSGPSVPNKDEEMTEEEESAFAFSSFPDIRSMEMGKESFIFYLSNKAYHVFFIQEADKSKSRGCTQKSIVVQCSKYTPALPLILSDALTRASEYMPEKVLNLLWNTELPTQTETIRLLHNRISPEIQKLFNQNKNTIIENLMRSKGFLVIARTPTESSVIVCYLSMFGGVKYGGDILPYRSSFVQNKIPNHSIVGVTNEYHYKSNQFDNAIDAINGRYYYKEKKCNDNLEKLFKELEEYFLECPEGFQTEKWLQRLSDLGASIKARRVFREFFSSTGFTEWLLAHGYKSVQANK</sequence>
<dbReference type="InParanoid" id="I3EEI8"/>
<dbReference type="PANTHER" id="PTHR13677:SF0">
    <property type="entry name" value="LD41638P"/>
    <property type="match status" value="1"/>
</dbReference>
<dbReference type="OrthoDB" id="2186998at2759"/>
<name>I3EEI8_NEMP3</name>
<dbReference type="GO" id="GO:0005085">
    <property type="term" value="F:guanyl-nucleotide exchange factor activity"/>
    <property type="evidence" value="ECO:0007669"/>
    <property type="project" value="InterPro"/>
</dbReference>
<evidence type="ECO:0000313" key="1">
    <source>
        <dbReference type="EMBL" id="EIJ87635.1"/>
    </source>
</evidence>
<dbReference type="HOGENOM" id="CLU_829214_0_0_1"/>
<dbReference type="EMBL" id="GL870881">
    <property type="protein sequence ID" value="EIJ87635.1"/>
    <property type="molecule type" value="Genomic_DNA"/>
</dbReference>
<dbReference type="Proteomes" id="UP000002872">
    <property type="component" value="Unassembled WGS sequence"/>
</dbReference>
<dbReference type="VEuPathDB" id="MicrosporidiaDB:NEQG_02182"/>
<organism evidence="1 2">
    <name type="scientific">Nematocida parisii (strain ERTm3)</name>
    <name type="common">Nematode killer fungus</name>
    <dbReference type="NCBI Taxonomy" id="935791"/>
    <lineage>
        <taxon>Eukaryota</taxon>
        <taxon>Fungi</taxon>
        <taxon>Fungi incertae sedis</taxon>
        <taxon>Microsporidia</taxon>
        <taxon>Nematocida</taxon>
    </lineage>
</organism>
<dbReference type="InterPro" id="IPR024224">
    <property type="entry name" value="DENND6"/>
</dbReference>
<dbReference type="GO" id="GO:0055037">
    <property type="term" value="C:recycling endosome"/>
    <property type="evidence" value="ECO:0007669"/>
    <property type="project" value="TreeGrafter"/>
</dbReference>
<dbReference type="PANTHER" id="PTHR13677">
    <property type="entry name" value="LD41638P"/>
    <property type="match status" value="1"/>
</dbReference>